<evidence type="ECO:0000256" key="5">
    <source>
        <dbReference type="SAM" id="Coils"/>
    </source>
</evidence>
<keyword evidence="11" id="KW-1185">Reference proteome</keyword>
<comment type="caution">
    <text evidence="10">The sequence shown here is derived from an EMBL/GenBank/DDBJ whole genome shotgun (WGS) entry which is preliminary data.</text>
</comment>
<evidence type="ECO:0000256" key="6">
    <source>
        <dbReference type="SAM" id="MobiDB-lite"/>
    </source>
</evidence>
<feature type="transmembrane region" description="Helical" evidence="7">
    <location>
        <begin position="365"/>
        <end position="386"/>
    </location>
</feature>
<evidence type="ECO:0000259" key="9">
    <source>
        <dbReference type="Pfam" id="PF20877"/>
    </source>
</evidence>
<dbReference type="InterPro" id="IPR049452">
    <property type="entry name" value="Anoctamin_TM"/>
</dbReference>
<dbReference type="AlphaFoldDB" id="A0A409WWV5"/>
<proteinExistence type="predicted"/>
<feature type="transmembrane region" description="Helical" evidence="7">
    <location>
        <begin position="322"/>
        <end position="344"/>
    </location>
</feature>
<organism evidence="10 11">
    <name type="scientific">Psilocybe cyanescens</name>
    <dbReference type="NCBI Taxonomy" id="93625"/>
    <lineage>
        <taxon>Eukaryota</taxon>
        <taxon>Fungi</taxon>
        <taxon>Dikarya</taxon>
        <taxon>Basidiomycota</taxon>
        <taxon>Agaricomycotina</taxon>
        <taxon>Agaricomycetes</taxon>
        <taxon>Agaricomycetidae</taxon>
        <taxon>Agaricales</taxon>
        <taxon>Agaricineae</taxon>
        <taxon>Strophariaceae</taxon>
        <taxon>Psilocybe</taxon>
    </lineage>
</organism>
<dbReference type="OrthoDB" id="296386at2759"/>
<evidence type="ECO:0000313" key="11">
    <source>
        <dbReference type="Proteomes" id="UP000283269"/>
    </source>
</evidence>
<dbReference type="GO" id="GO:0005254">
    <property type="term" value="F:chloride channel activity"/>
    <property type="evidence" value="ECO:0007669"/>
    <property type="project" value="TreeGrafter"/>
</dbReference>
<evidence type="ECO:0000256" key="3">
    <source>
        <dbReference type="ARBA" id="ARBA00022989"/>
    </source>
</evidence>
<keyword evidence="5" id="KW-0175">Coiled coil</keyword>
<feature type="domain" description="Anoctamin alpha-beta plait" evidence="9">
    <location>
        <begin position="21"/>
        <end position="149"/>
    </location>
</feature>
<dbReference type="GO" id="GO:0032541">
    <property type="term" value="C:cortical endoplasmic reticulum"/>
    <property type="evidence" value="ECO:0007669"/>
    <property type="project" value="TreeGrafter"/>
</dbReference>
<feature type="transmembrane region" description="Helical" evidence="7">
    <location>
        <begin position="189"/>
        <end position="217"/>
    </location>
</feature>
<evidence type="ECO:0008006" key="12">
    <source>
        <dbReference type="Google" id="ProtNLM"/>
    </source>
</evidence>
<reference evidence="10 11" key="1">
    <citation type="journal article" date="2018" name="Evol. Lett.">
        <title>Horizontal gene cluster transfer increased hallucinogenic mushroom diversity.</title>
        <authorList>
            <person name="Reynolds H.T."/>
            <person name="Vijayakumar V."/>
            <person name="Gluck-Thaler E."/>
            <person name="Korotkin H.B."/>
            <person name="Matheny P.B."/>
            <person name="Slot J.C."/>
        </authorList>
    </citation>
    <scope>NUCLEOTIDE SEQUENCE [LARGE SCALE GENOMIC DNA]</scope>
    <source>
        <strain evidence="10 11">2631</strain>
    </source>
</reference>
<dbReference type="EMBL" id="NHYD01003061">
    <property type="protein sequence ID" value="PPQ83014.1"/>
    <property type="molecule type" value="Genomic_DNA"/>
</dbReference>
<dbReference type="PANTHER" id="PTHR12308:SF73">
    <property type="entry name" value="ANOCTAMIN"/>
    <property type="match status" value="1"/>
</dbReference>
<protein>
    <recommendedName>
        <fullName evidence="12">DUF590-domain-containing protein</fullName>
    </recommendedName>
</protein>
<evidence type="ECO:0000256" key="7">
    <source>
        <dbReference type="SAM" id="Phobius"/>
    </source>
</evidence>
<dbReference type="STRING" id="93625.A0A409WWV5"/>
<dbReference type="PANTHER" id="PTHR12308">
    <property type="entry name" value="ANOCTAMIN"/>
    <property type="match status" value="1"/>
</dbReference>
<evidence type="ECO:0000256" key="2">
    <source>
        <dbReference type="ARBA" id="ARBA00022692"/>
    </source>
</evidence>
<keyword evidence="4 7" id="KW-0472">Membrane</keyword>
<dbReference type="InterPro" id="IPR007632">
    <property type="entry name" value="Anoctamin"/>
</dbReference>
<dbReference type="FunCoup" id="A0A409WWV5">
    <property type="interactions" value="62"/>
</dbReference>
<feature type="transmembrane region" description="Helical" evidence="7">
    <location>
        <begin position="223"/>
        <end position="241"/>
    </location>
</feature>
<evidence type="ECO:0000313" key="10">
    <source>
        <dbReference type="EMBL" id="PPQ83014.1"/>
    </source>
</evidence>
<feature type="transmembrane region" description="Helical" evidence="7">
    <location>
        <begin position="278"/>
        <end position="302"/>
    </location>
</feature>
<dbReference type="Proteomes" id="UP000283269">
    <property type="component" value="Unassembled WGS sequence"/>
</dbReference>
<feature type="region of interest" description="Disordered" evidence="6">
    <location>
        <begin position="502"/>
        <end position="529"/>
    </location>
</feature>
<comment type="subcellular location">
    <subcellularLocation>
        <location evidence="1">Membrane</location>
        <topology evidence="1">Multi-pass membrane protein</topology>
    </subcellularLocation>
</comment>
<keyword evidence="2 7" id="KW-0812">Transmembrane</keyword>
<dbReference type="InterPro" id="IPR049456">
    <property type="entry name" value="Anoctamin_N_fung"/>
</dbReference>
<feature type="compositionally biased region" description="Low complexity" evidence="6">
    <location>
        <begin position="508"/>
        <end position="529"/>
    </location>
</feature>
<evidence type="ECO:0000256" key="4">
    <source>
        <dbReference type="ARBA" id="ARBA00023136"/>
    </source>
</evidence>
<accession>A0A409WWV5</accession>
<gene>
    <name evidence="10" type="ORF">CVT25_005254</name>
</gene>
<name>A0A409WWV5_PSICY</name>
<feature type="coiled-coil region" evidence="5">
    <location>
        <begin position="31"/>
        <end position="58"/>
    </location>
</feature>
<feature type="transmembrane region" description="Helical" evidence="7">
    <location>
        <begin position="578"/>
        <end position="601"/>
    </location>
</feature>
<dbReference type="GO" id="GO:0016020">
    <property type="term" value="C:membrane"/>
    <property type="evidence" value="ECO:0007669"/>
    <property type="project" value="UniProtKB-SubCell"/>
</dbReference>
<evidence type="ECO:0000259" key="8">
    <source>
        <dbReference type="Pfam" id="PF04547"/>
    </source>
</evidence>
<sequence>MYTSYTDSDSQVKMSKPRAPDVDLVIAFRATKKASLSKQQTREEARKAEQQYKRLIETLTYAGLKAVGRRGESLGHLLVFVTCPPKHVEELVKRERHSDFLSGLPVTPSASVIPLSPSDRIRLVHAYISSSPTDGGLGISSDAPEWDLVESIFPLHDREFNEHWIRAWKPRNIASVHLERIRDQFGDALAFYFAFLSSYTKFLVVPAILGLLAHFILPPYSPFYSLILCLWSIIFVEWWRVHERILSLRFGTRGSFKVEKRRAQYKQGLAWWARELRVLASIPVILLFAGILTTILTGIFIFEAFVTQLYEGPGKNIITFSPTLLFVILVPRVLAVYQAIAVRLTNWENHAHKSTHNASLTLKTFALSAIVAYMGLGLSAFVYVPFGEGVMRWVQAWLFGGAQTNHGIAATIRDMLNGTVPTIGKDAAFVADSFTGTAEKISQGSASVWDANPTNATAKLNPGRLREQMFAYTVTNQVVNTFLEVGLPFILRRVDAFRKKKANGKGKGAPSPSASTSNSSGSSVNTDNGSSLKKRVVFEDEKERGGMAERAFLDGVREEAALPEYDLFVDYNEMVVQFGYVVLWSTIWPLAGVMAFLNNLLELRSDAFKMTVHNRRPIPSRTDTIGPWLDALTFLTWLGALTNSALVYLFSPELLPSPVSFSNVNATVTTFEASVSHALNDTMLAVEEHLVSASGGLAPSSPPWGVDGSTPSATLSATKELLLKAVLVSLVASHGFILVRLLIRHVVERVFWRGSGEVEEREREDREVKVQFLKGNLANKGAPKLVGEVLIEREVGGELVDSDSVEDGMEFWDHDEGVEEIQRISKEA</sequence>
<dbReference type="Pfam" id="PF04547">
    <property type="entry name" value="Anoctamin"/>
    <property type="match status" value="1"/>
</dbReference>
<evidence type="ECO:0000256" key="1">
    <source>
        <dbReference type="ARBA" id="ARBA00004141"/>
    </source>
</evidence>
<keyword evidence="3 7" id="KW-1133">Transmembrane helix</keyword>
<feature type="domain" description="Anoctamin transmembrane" evidence="8">
    <location>
        <begin position="181"/>
        <end position="750"/>
    </location>
</feature>
<dbReference type="InParanoid" id="A0A409WWV5"/>
<dbReference type="Pfam" id="PF20877">
    <property type="entry name" value="Anoctamin_N"/>
    <property type="match status" value="1"/>
</dbReference>